<dbReference type="Proteomes" id="UP000208104">
    <property type="component" value="Segment"/>
</dbReference>
<dbReference type="KEGG" id="vg:26626012"/>
<keyword evidence="1" id="KW-0175">Coiled coil</keyword>
<evidence type="ECO:0000313" key="2">
    <source>
        <dbReference type="EMBL" id="ALA07193.1"/>
    </source>
</evidence>
<dbReference type="GeneID" id="26626012"/>
<dbReference type="EMBL" id="KT151955">
    <property type="protein sequence ID" value="ALA07193.1"/>
    <property type="molecule type" value="Genomic_DNA"/>
</dbReference>
<feature type="coiled-coil region" evidence="1">
    <location>
        <begin position="137"/>
        <end position="164"/>
    </location>
</feature>
<dbReference type="RefSeq" id="YP_009199125.1">
    <property type="nucleotide sequence ID" value="NC_028805.1"/>
</dbReference>
<protein>
    <submittedName>
        <fullName evidence="2">Uncharacterized protein</fullName>
    </submittedName>
</protein>
<evidence type="ECO:0000256" key="1">
    <source>
        <dbReference type="SAM" id="Coils"/>
    </source>
</evidence>
<organism evidence="2 3">
    <name type="scientific">Brevibacillus phage Jenst</name>
    <dbReference type="NCBI Taxonomy" id="1691954"/>
    <lineage>
        <taxon>Viruses</taxon>
        <taxon>Duplodnaviria</taxon>
        <taxon>Heunggongvirae</taxon>
        <taxon>Uroviricota</taxon>
        <taxon>Caudoviricetes</taxon>
        <taxon>Jenstvirus</taxon>
        <taxon>Jenstvirus jenst</taxon>
    </lineage>
</organism>
<keyword evidence="3" id="KW-1185">Reference proteome</keyword>
<gene>
    <name evidence="2" type="ORF">JENST_64</name>
</gene>
<proteinExistence type="predicted"/>
<accession>A0A0K2CN90</accession>
<dbReference type="OrthoDB" id="30472at10239"/>
<evidence type="ECO:0000313" key="3">
    <source>
        <dbReference type="Proteomes" id="UP000208104"/>
    </source>
</evidence>
<sequence length="193" mass="22617">MLKLKMELEDLKKQIEDAYAEISKKRLPKIEKSIEMANKEFEEYFHSLGFSTSTKNEVEVSDGVRYKKKIIEATYHNLSYSLVTYEASYPFFGSLSTLFLYDDPRRDEDNEYVILINQSGKSPRASFTCYSIPDDEAEKIRIEVNRKEEELQGLRNRLNSIDDLSLNYFYKDADAYSLTEYSSFKEILVKLVN</sequence>
<reference evidence="2 3" key="1">
    <citation type="journal article" date="2015" name="Genome Announc.">
        <title>Genome Sequences of Five Additional Brevibacillus laterosporus Bacteriophages.</title>
        <authorList>
            <person name="Merrill B.D."/>
            <person name="Berg J.A."/>
            <person name="Graves K.A."/>
            <person name="Ward A.T."/>
            <person name="Hilton J.A."/>
            <person name="Wake B.N."/>
            <person name="Grose J.H."/>
            <person name="Breakwell D.P."/>
            <person name="Burnett S.H."/>
        </authorList>
    </citation>
    <scope>NUCLEOTIDE SEQUENCE [LARGE SCALE GENOMIC DNA]</scope>
</reference>
<name>A0A0K2CN90_9CAUD</name>